<dbReference type="InterPro" id="IPR002823">
    <property type="entry name" value="DUF112_TM"/>
</dbReference>
<gene>
    <name evidence="3" type="ORF">DESPIGER_2448</name>
</gene>
<feature type="transmembrane region" description="Helical" evidence="1">
    <location>
        <begin position="385"/>
        <end position="406"/>
    </location>
</feature>
<keyword evidence="1" id="KW-0472">Membrane</keyword>
<evidence type="ECO:0000313" key="3">
    <source>
        <dbReference type="EMBL" id="SFV74267.1"/>
    </source>
</evidence>
<feature type="transmembrane region" description="Helical" evidence="1">
    <location>
        <begin position="42"/>
        <end position="65"/>
    </location>
</feature>
<protein>
    <submittedName>
        <fullName evidence="3">Tricarboxylate transport membrane protein TctA</fullName>
    </submittedName>
</protein>
<feature type="transmembrane region" description="Helical" evidence="1">
    <location>
        <begin position="134"/>
        <end position="157"/>
    </location>
</feature>
<dbReference type="PANTHER" id="PTHR35342:SF5">
    <property type="entry name" value="TRICARBOXYLIC TRANSPORT PROTEIN"/>
    <property type="match status" value="1"/>
</dbReference>
<dbReference type="PANTHER" id="PTHR35342">
    <property type="entry name" value="TRICARBOXYLIC TRANSPORT PROTEIN"/>
    <property type="match status" value="1"/>
</dbReference>
<feature type="transmembrane region" description="Helical" evidence="1">
    <location>
        <begin position="191"/>
        <end position="210"/>
    </location>
</feature>
<evidence type="ECO:0000256" key="1">
    <source>
        <dbReference type="SAM" id="Phobius"/>
    </source>
</evidence>
<dbReference type="Pfam" id="PF01970">
    <property type="entry name" value="TctA"/>
    <property type="match status" value="1"/>
</dbReference>
<feature type="transmembrane region" description="Helical" evidence="1">
    <location>
        <begin position="418"/>
        <end position="435"/>
    </location>
</feature>
<dbReference type="KEGG" id="dpg:DESPIGER_2448"/>
<evidence type="ECO:0000259" key="2">
    <source>
        <dbReference type="Pfam" id="PF01970"/>
    </source>
</evidence>
<dbReference type="Proteomes" id="UP000186323">
    <property type="component" value="Chromosome I"/>
</dbReference>
<feature type="transmembrane region" description="Helical" evidence="1">
    <location>
        <begin position="163"/>
        <end position="184"/>
    </location>
</feature>
<keyword evidence="1" id="KW-0812">Transmembrane</keyword>
<dbReference type="EMBL" id="LT630450">
    <property type="protein sequence ID" value="SFV74267.1"/>
    <property type="molecule type" value="Genomic_DNA"/>
</dbReference>
<feature type="transmembrane region" description="Helical" evidence="1">
    <location>
        <begin position="441"/>
        <end position="470"/>
    </location>
</feature>
<feature type="transmembrane region" description="Helical" evidence="1">
    <location>
        <begin position="230"/>
        <end position="248"/>
    </location>
</feature>
<sequence>MPLLSLPGCKHHDPEFRCCMTSPGQGAAMLSQLGAIIGNFDLFTIMLMVCGVFGGLIIGALPGLTSTMAVALLVPITYGMDVNHGLILLVSVYIGGIAGGLVSASLLNIPGTPASVATTFDAYPMAKKGLAGKALSYGVFSAFLGGIFSFFCLVLLAPPLSTFALDFGPCEYFSLVLFTLSCIVSISHKSLIKGFISAALGLLLSCVGLSETDGMPRFDFGIADLQSGFSVMPVLIGMFAVSQILIEVRSIREPYTIMNATFTQREFWRVALDVFRHWKNVIRSALIGTGIGILPGVGPGLSNIVAYSQAKAASKEPETFGTGNPNGIIASEVASCASTGGAMIPLLTLGIPGDATTMMMLGAFMLQGLQPGPLLMRDNPELIMIIYLAFFISVILMLLMLIYGIRLMVKALSLPREILFPIIVMLCVIGCYALNSSMFDVWVFFGMGILGTVMAALNFPLLPLVLGLMLGRMAESQLRISITLGHGTPAAFLDSPIALFFIAISILSVAYSLYNMRKKAAK</sequence>
<feature type="transmembrane region" description="Helical" evidence="1">
    <location>
        <begin position="85"/>
        <end position="107"/>
    </location>
</feature>
<accession>A0A1K1LHT1</accession>
<evidence type="ECO:0000313" key="4">
    <source>
        <dbReference type="Proteomes" id="UP000186323"/>
    </source>
</evidence>
<organism evidence="3 4">
    <name type="scientific">Desulfovibrio piger</name>
    <dbReference type="NCBI Taxonomy" id="901"/>
    <lineage>
        <taxon>Bacteria</taxon>
        <taxon>Pseudomonadati</taxon>
        <taxon>Thermodesulfobacteriota</taxon>
        <taxon>Desulfovibrionia</taxon>
        <taxon>Desulfovibrionales</taxon>
        <taxon>Desulfovibrionaceae</taxon>
        <taxon>Desulfovibrio</taxon>
    </lineage>
</organism>
<keyword evidence="4" id="KW-1185">Reference proteome</keyword>
<keyword evidence="1" id="KW-1133">Transmembrane helix</keyword>
<feature type="transmembrane region" description="Helical" evidence="1">
    <location>
        <begin position="491"/>
        <end position="514"/>
    </location>
</feature>
<feature type="domain" description="DUF112" evidence="2">
    <location>
        <begin position="45"/>
        <end position="466"/>
    </location>
</feature>
<proteinExistence type="predicted"/>
<dbReference type="AlphaFoldDB" id="A0A1K1LHT1"/>
<reference evidence="4" key="1">
    <citation type="submission" date="2016-10" db="EMBL/GenBank/DDBJ databases">
        <authorList>
            <person name="Wegmann U."/>
        </authorList>
    </citation>
    <scope>NUCLEOTIDE SEQUENCE [LARGE SCALE GENOMIC DNA]</scope>
</reference>
<name>A0A1K1LHT1_9BACT</name>